<evidence type="ECO:0000313" key="2">
    <source>
        <dbReference type="Proteomes" id="UP000053480"/>
    </source>
</evidence>
<sequence>MLGVIANLLLGLLYYVPAFVANGSGPFVKKGTPIDMGRNFLDGRRILGDGKTFEGLMVAITFGTTIGIVISRFFGVEWVLVSLVESVFAMLGDMAGAFVKRRLNIPRGGRALGLDQLDFVFGATIGLLLLGVSINLFQFLFVAGVAFAMHVFTNNVAYRLKIKSVPW</sequence>
<gene>
    <name evidence="1" type="ORF">TQ35_0007065</name>
</gene>
<keyword evidence="1" id="KW-0548">Nucleotidyltransferase</keyword>
<organism evidence="1 2">
    <name type="scientific">Candidatus Aramenus sulfurataquae</name>
    <dbReference type="NCBI Taxonomy" id="1326980"/>
    <lineage>
        <taxon>Archaea</taxon>
        <taxon>Thermoproteota</taxon>
        <taxon>Thermoprotei</taxon>
        <taxon>Sulfolobales</taxon>
        <taxon>Sulfolobaceae</taxon>
        <taxon>Candidatus Aramenus</taxon>
    </lineage>
</organism>
<protein>
    <submittedName>
        <fullName evidence="1">CDP-2,3-bis-(O-geranylgeranyl)-sn-glycerol synthase</fullName>
        <ecNumber evidence="1">2.7.7.67</ecNumber>
    </submittedName>
</protein>
<dbReference type="EC" id="2.7.7.67" evidence="1"/>
<name>A0ACC6TPX5_9CREN</name>
<reference evidence="1" key="1">
    <citation type="submission" date="2024-07" db="EMBL/GenBank/DDBJ databases">
        <title>Metagenome and Metagenome-Assembled Genomes of Archaea from a hot spring from the geothermal field of Los Azufres, Mexico.</title>
        <authorList>
            <person name="Marin-Paredes R."/>
            <person name="Martinez-Romero E."/>
            <person name="Servin-Garciduenas L.E."/>
        </authorList>
    </citation>
    <scope>NUCLEOTIDE SEQUENCE</scope>
    <source>
        <strain evidence="1">AZ1-454</strain>
    </source>
</reference>
<comment type="caution">
    <text evidence="1">The sequence shown here is derived from an EMBL/GenBank/DDBJ whole genome shotgun (WGS) entry which is preliminary data.</text>
</comment>
<dbReference type="Proteomes" id="UP000053480">
    <property type="component" value="Unassembled WGS sequence"/>
</dbReference>
<proteinExistence type="predicted"/>
<dbReference type="EMBL" id="JZWS03000009">
    <property type="protein sequence ID" value="MEW9491940.1"/>
    <property type="molecule type" value="Genomic_DNA"/>
</dbReference>
<evidence type="ECO:0000313" key="1">
    <source>
        <dbReference type="EMBL" id="MEW9491940.1"/>
    </source>
</evidence>
<accession>A0ACC6TPX5</accession>
<keyword evidence="1" id="KW-0808">Transferase</keyword>